<name>A0A5C3KI95_COPMA</name>
<sequence>MDTSSSPADAGFQKRLLPARTRRPAAGVLKHEIDTMIFEAQKWRDTEVIIPESKQFLLATNPVHAQSSVEHDRVVKTVANERYFNRPAVIEAYRTQAEIQTPEFSLIDTLPTRMRARGNQPKVDDSDAAYERRHERYERFEVGMRHREKEKLQYEHHKLKERIDQLRGLDASAFLSFPADMFSPAPQQPPEEDLANAAGIYNTPAQVEGERRRKEMLEAANFLELRYRGILHTERFVRKPVRKLEPSALYENPSALLEGPGIPAASVNHVERPVKIKLPPKRSATTTPSAPSPSAISAPYTTSKKARIIAGPPAQEPLEGTRAELHSAKGLAAKANKDPLSRKRKKPLSPTSAHPLPYAAPFMLEFEVGRPMNTMSNMEEIQVSDMRTSMPAPPRIPGPVPSSSARVFQHNTEGHRYEEDRQISVSAVGRPKKRPRQSVAPPAQPTTPLPPPLAQGGTSQREHSLPPIESISSVSISNPRASSSVSKKGKNKAKSKETCILIHSARNNVSIRGKAPRHVTAFGVKLPSIINDALEFELPRWLSDFTPPPGGRTMVGREPDGSDESETDEDDTISPSEVDSQKTEEISWPKQQKPTRYNAPFIVKNSGPRPLPPTRSPSPDGTEPRESEDETAPPSDVALQKREISRPQQQKSAPSKRRPSPPIRDVIKPLEREDETIPLSNHMQKAVVISGPQDQEHMPHKAPLTVKAPGLSPARSSSSDVTVPLESEDETVPLSDAISRPQQQNPTPSNRRPLPPTLSTSS</sequence>
<accession>A0A5C3KI95</accession>
<feature type="region of interest" description="Disordered" evidence="1">
    <location>
        <begin position="278"/>
        <end position="298"/>
    </location>
</feature>
<dbReference type="InterPro" id="IPR029184">
    <property type="entry name" value="Sas4_dom"/>
</dbReference>
<evidence type="ECO:0000313" key="3">
    <source>
        <dbReference type="EMBL" id="TFK19961.1"/>
    </source>
</evidence>
<feature type="compositionally biased region" description="Low complexity" evidence="1">
    <location>
        <begin position="281"/>
        <end position="298"/>
    </location>
</feature>
<feature type="compositionally biased region" description="Acidic residues" evidence="1">
    <location>
        <begin position="561"/>
        <end position="572"/>
    </location>
</feature>
<proteinExistence type="predicted"/>
<gene>
    <name evidence="3" type="ORF">FA15DRAFT_759679</name>
</gene>
<evidence type="ECO:0000313" key="4">
    <source>
        <dbReference type="Proteomes" id="UP000307440"/>
    </source>
</evidence>
<feature type="compositionally biased region" description="Basic and acidic residues" evidence="1">
    <location>
        <begin position="412"/>
        <end position="422"/>
    </location>
</feature>
<feature type="region of interest" description="Disordered" evidence="1">
    <location>
        <begin position="385"/>
        <end position="498"/>
    </location>
</feature>
<protein>
    <recommendedName>
        <fullName evidence="2">Something about silencing protein 4 domain-containing protein</fullName>
    </recommendedName>
</protein>
<feature type="compositionally biased region" description="Polar residues" evidence="1">
    <location>
        <begin position="740"/>
        <end position="750"/>
    </location>
</feature>
<dbReference type="EMBL" id="ML210317">
    <property type="protein sequence ID" value="TFK19961.1"/>
    <property type="molecule type" value="Genomic_DNA"/>
</dbReference>
<dbReference type="OrthoDB" id="2555515at2759"/>
<keyword evidence="4" id="KW-1185">Reference proteome</keyword>
<feature type="compositionally biased region" description="Pro residues" evidence="1">
    <location>
        <begin position="391"/>
        <end position="400"/>
    </location>
</feature>
<dbReference type="Proteomes" id="UP000307440">
    <property type="component" value="Unassembled WGS sequence"/>
</dbReference>
<dbReference type="AlphaFoldDB" id="A0A5C3KI95"/>
<reference evidence="3 4" key="1">
    <citation type="journal article" date="2019" name="Nat. Ecol. Evol.">
        <title>Megaphylogeny resolves global patterns of mushroom evolution.</title>
        <authorList>
            <person name="Varga T."/>
            <person name="Krizsan K."/>
            <person name="Foldi C."/>
            <person name="Dima B."/>
            <person name="Sanchez-Garcia M."/>
            <person name="Sanchez-Ramirez S."/>
            <person name="Szollosi G.J."/>
            <person name="Szarkandi J.G."/>
            <person name="Papp V."/>
            <person name="Albert L."/>
            <person name="Andreopoulos W."/>
            <person name="Angelini C."/>
            <person name="Antonin V."/>
            <person name="Barry K.W."/>
            <person name="Bougher N.L."/>
            <person name="Buchanan P."/>
            <person name="Buyck B."/>
            <person name="Bense V."/>
            <person name="Catcheside P."/>
            <person name="Chovatia M."/>
            <person name="Cooper J."/>
            <person name="Damon W."/>
            <person name="Desjardin D."/>
            <person name="Finy P."/>
            <person name="Geml J."/>
            <person name="Haridas S."/>
            <person name="Hughes K."/>
            <person name="Justo A."/>
            <person name="Karasinski D."/>
            <person name="Kautmanova I."/>
            <person name="Kiss B."/>
            <person name="Kocsube S."/>
            <person name="Kotiranta H."/>
            <person name="LaButti K.M."/>
            <person name="Lechner B.E."/>
            <person name="Liimatainen K."/>
            <person name="Lipzen A."/>
            <person name="Lukacs Z."/>
            <person name="Mihaltcheva S."/>
            <person name="Morgado L.N."/>
            <person name="Niskanen T."/>
            <person name="Noordeloos M.E."/>
            <person name="Ohm R.A."/>
            <person name="Ortiz-Santana B."/>
            <person name="Ovrebo C."/>
            <person name="Racz N."/>
            <person name="Riley R."/>
            <person name="Savchenko A."/>
            <person name="Shiryaev A."/>
            <person name="Soop K."/>
            <person name="Spirin V."/>
            <person name="Szebenyi C."/>
            <person name="Tomsovsky M."/>
            <person name="Tulloss R.E."/>
            <person name="Uehling J."/>
            <person name="Grigoriev I.V."/>
            <person name="Vagvolgyi C."/>
            <person name="Papp T."/>
            <person name="Martin F.M."/>
            <person name="Miettinen O."/>
            <person name="Hibbett D.S."/>
            <person name="Nagy L.G."/>
        </authorList>
    </citation>
    <scope>NUCLEOTIDE SEQUENCE [LARGE SCALE GENOMIC DNA]</scope>
    <source>
        <strain evidence="3 4">CBS 121175</strain>
    </source>
</reference>
<feature type="compositionally biased region" description="Pro residues" evidence="1">
    <location>
        <begin position="442"/>
        <end position="453"/>
    </location>
</feature>
<organism evidence="3 4">
    <name type="scientific">Coprinopsis marcescibilis</name>
    <name type="common">Agaric fungus</name>
    <name type="synonym">Psathyrella marcescibilis</name>
    <dbReference type="NCBI Taxonomy" id="230819"/>
    <lineage>
        <taxon>Eukaryota</taxon>
        <taxon>Fungi</taxon>
        <taxon>Dikarya</taxon>
        <taxon>Basidiomycota</taxon>
        <taxon>Agaricomycotina</taxon>
        <taxon>Agaricomycetes</taxon>
        <taxon>Agaricomycetidae</taxon>
        <taxon>Agaricales</taxon>
        <taxon>Agaricineae</taxon>
        <taxon>Psathyrellaceae</taxon>
        <taxon>Coprinopsis</taxon>
    </lineage>
</organism>
<evidence type="ECO:0000256" key="1">
    <source>
        <dbReference type="SAM" id="MobiDB-lite"/>
    </source>
</evidence>
<feature type="region of interest" description="Disordered" evidence="1">
    <location>
        <begin position="330"/>
        <end position="354"/>
    </location>
</feature>
<dbReference type="Pfam" id="PF15460">
    <property type="entry name" value="SAS4"/>
    <property type="match status" value="1"/>
</dbReference>
<feature type="compositionally biased region" description="Low complexity" evidence="1">
    <location>
        <begin position="465"/>
        <end position="486"/>
    </location>
</feature>
<dbReference type="STRING" id="230819.A0A5C3KI95"/>
<feature type="compositionally biased region" description="Polar residues" evidence="1">
    <location>
        <begin position="401"/>
        <end position="411"/>
    </location>
</feature>
<evidence type="ECO:0000259" key="2">
    <source>
        <dbReference type="Pfam" id="PF15460"/>
    </source>
</evidence>
<feature type="domain" description="Something about silencing protein 4" evidence="2">
    <location>
        <begin position="126"/>
        <end position="175"/>
    </location>
</feature>
<feature type="region of interest" description="Disordered" evidence="1">
    <location>
        <begin position="544"/>
        <end position="762"/>
    </location>
</feature>